<organism evidence="2">
    <name type="scientific">viral metagenome</name>
    <dbReference type="NCBI Taxonomy" id="1070528"/>
    <lineage>
        <taxon>unclassified sequences</taxon>
        <taxon>metagenomes</taxon>
        <taxon>organismal metagenomes</taxon>
    </lineage>
</organism>
<dbReference type="AlphaFoldDB" id="A0A6C0BLJ8"/>
<protein>
    <submittedName>
        <fullName evidence="2">Uncharacterized protein</fullName>
    </submittedName>
</protein>
<feature type="compositionally biased region" description="Polar residues" evidence="1">
    <location>
        <begin position="1"/>
        <end position="10"/>
    </location>
</feature>
<feature type="compositionally biased region" description="Basic and acidic residues" evidence="1">
    <location>
        <begin position="12"/>
        <end position="21"/>
    </location>
</feature>
<evidence type="ECO:0000313" key="2">
    <source>
        <dbReference type="EMBL" id="QHS92892.1"/>
    </source>
</evidence>
<name>A0A6C0BLJ8_9ZZZZ</name>
<evidence type="ECO:0000256" key="1">
    <source>
        <dbReference type="SAM" id="MobiDB-lite"/>
    </source>
</evidence>
<proteinExistence type="predicted"/>
<dbReference type="EMBL" id="MN739193">
    <property type="protein sequence ID" value="QHS92892.1"/>
    <property type="molecule type" value="Genomic_DNA"/>
</dbReference>
<feature type="region of interest" description="Disordered" evidence="1">
    <location>
        <begin position="1"/>
        <end position="30"/>
    </location>
</feature>
<sequence>MSDPQLNQHLSKIVEIDHPPRSSDIPTISQ</sequence>
<accession>A0A6C0BLJ8</accession>
<reference evidence="2" key="1">
    <citation type="journal article" date="2020" name="Nature">
        <title>Giant virus diversity and host interactions through global metagenomics.</title>
        <authorList>
            <person name="Schulz F."/>
            <person name="Roux S."/>
            <person name="Paez-Espino D."/>
            <person name="Jungbluth S."/>
            <person name="Walsh D.A."/>
            <person name="Denef V.J."/>
            <person name="McMahon K.D."/>
            <person name="Konstantinidis K.T."/>
            <person name="Eloe-Fadrosh E.A."/>
            <person name="Kyrpides N.C."/>
            <person name="Woyke T."/>
        </authorList>
    </citation>
    <scope>NUCLEOTIDE SEQUENCE</scope>
    <source>
        <strain evidence="2">GVMAG-M-3300017651-5</strain>
    </source>
</reference>